<dbReference type="SUPFAM" id="SSF89550">
    <property type="entry name" value="PHP domain-like"/>
    <property type="match status" value="1"/>
</dbReference>
<evidence type="ECO:0000256" key="1">
    <source>
        <dbReference type="ARBA" id="ARBA00022801"/>
    </source>
</evidence>
<dbReference type="GO" id="GO:0004553">
    <property type="term" value="F:hydrolase activity, hydrolyzing O-glycosyl compounds"/>
    <property type="evidence" value="ECO:0007669"/>
    <property type="project" value="UniProtKB-ARBA"/>
</dbReference>
<dbReference type="Proteomes" id="UP000320421">
    <property type="component" value="Chromosome"/>
</dbReference>
<evidence type="ECO:0000256" key="2">
    <source>
        <dbReference type="ARBA" id="ARBA00023295"/>
    </source>
</evidence>
<sequence length="672" mass="73625">MDLSRHKAFILLTACITAIFTCELLSAEPPLVIDAKSHQVEGKKAYETAFSANANQTEFTLLFDLKLQKQSSGRYWNVFINDQDLGRLEANTRQVGADKQSDGFQRVGFKIPAEVLKTGENTLAITGRGQPAVLRNIVLDPRPLKQALQLGAVTVKVQTPEGQPVPARLTIVNASGELSHLYNASQPRTAVRPGILYTLGTGDTFELPPGKYTLYATRGMEWGYDEQSIVVNYDQPQSHTIVISREVDTTGFIACDSHIHTLPGSGHGNATFEERMITIAGEGIEVAVATDHNHISDYRPFQKSTGTQSHFHAISGDEVTTRNGHFTAFPFDPDKAVPGGVKGRNPLFLENDSWSELIADMRLKGAEVIILNHPYWPSIPDGPFGRFRFNRRTGNRGEGPEFNFNGYEVVQPANKIPDFFYALEDWMSLLNRGSRLTAVGATDSHTVNDPVGQARTYLKSTTDKVSEIVPREVYDAFTQGRAVASAGIFADLKLQGLYQMGDLVPVNAIHADKKTGSKLTATLRVASPSWVQPREAMIYVNGKQVAHQTIKAKSNQPTDQTLTFSLELPPHDAYVVAFVLGDGITLPGWTTYGKASQAITNPIFLDVDGDGRYSAPRETAQRLIAKSQKEDGSFSPAQRKALLDSAAVKADAAVLLHVEDLLNQTTTSDKNE</sequence>
<dbReference type="EMBL" id="CP036266">
    <property type="protein sequence ID" value="QDT21442.1"/>
    <property type="molecule type" value="Genomic_DNA"/>
</dbReference>
<keyword evidence="5" id="KW-1185">Reference proteome</keyword>
<evidence type="ECO:0000313" key="4">
    <source>
        <dbReference type="EMBL" id="QDT21442.1"/>
    </source>
</evidence>
<keyword evidence="2" id="KW-0326">Glycosidase</keyword>
<name>A0A517PPY6_9PLAN</name>
<evidence type="ECO:0000313" key="5">
    <source>
        <dbReference type="Proteomes" id="UP000320421"/>
    </source>
</evidence>
<dbReference type="InterPro" id="IPR025300">
    <property type="entry name" value="BetaGal_jelly_roll_dom"/>
</dbReference>
<keyword evidence="1" id="KW-0378">Hydrolase</keyword>
<reference evidence="4 5" key="1">
    <citation type="submission" date="2019-02" db="EMBL/GenBank/DDBJ databases">
        <title>Deep-cultivation of Planctomycetes and their phenomic and genomic characterization uncovers novel biology.</title>
        <authorList>
            <person name="Wiegand S."/>
            <person name="Jogler M."/>
            <person name="Boedeker C."/>
            <person name="Pinto D."/>
            <person name="Vollmers J."/>
            <person name="Rivas-Marin E."/>
            <person name="Kohn T."/>
            <person name="Peeters S.H."/>
            <person name="Heuer A."/>
            <person name="Rast P."/>
            <person name="Oberbeckmann S."/>
            <person name="Bunk B."/>
            <person name="Jeske O."/>
            <person name="Meyerdierks A."/>
            <person name="Storesund J.E."/>
            <person name="Kallscheuer N."/>
            <person name="Luecker S."/>
            <person name="Lage O.M."/>
            <person name="Pohl T."/>
            <person name="Merkel B.J."/>
            <person name="Hornburger P."/>
            <person name="Mueller R.-W."/>
            <person name="Bruemmer F."/>
            <person name="Labrenz M."/>
            <person name="Spormann A.M."/>
            <person name="Op den Camp H."/>
            <person name="Overmann J."/>
            <person name="Amann R."/>
            <person name="Jetten M.S.M."/>
            <person name="Mascher T."/>
            <person name="Medema M.H."/>
            <person name="Devos D.P."/>
            <person name="Kaster A.-K."/>
            <person name="Ovreas L."/>
            <person name="Rohde M."/>
            <person name="Galperin M.Y."/>
            <person name="Jogler C."/>
        </authorList>
    </citation>
    <scope>NUCLEOTIDE SEQUENCE [LARGE SCALE GENOMIC DNA]</scope>
    <source>
        <strain evidence="4 5">HG66A1</strain>
    </source>
</reference>
<dbReference type="NCBIfam" id="NF038032">
    <property type="entry name" value="CehA_McbA_metalo"/>
    <property type="match status" value="1"/>
</dbReference>
<dbReference type="InterPro" id="IPR016195">
    <property type="entry name" value="Pol/histidinol_Pase-like"/>
</dbReference>
<dbReference type="RefSeq" id="WP_145185773.1">
    <property type="nucleotide sequence ID" value="NZ_CP036266.1"/>
</dbReference>
<accession>A0A517PPY6</accession>
<dbReference type="OrthoDB" id="223284at2"/>
<organism evidence="4 5">
    <name type="scientific">Gimesia chilikensis</name>
    <dbReference type="NCBI Taxonomy" id="2605989"/>
    <lineage>
        <taxon>Bacteria</taxon>
        <taxon>Pseudomonadati</taxon>
        <taxon>Planctomycetota</taxon>
        <taxon>Planctomycetia</taxon>
        <taxon>Planctomycetales</taxon>
        <taxon>Planctomycetaceae</taxon>
        <taxon>Gimesia</taxon>
    </lineage>
</organism>
<feature type="domain" description="Beta-galactosidase jelly roll" evidence="3">
    <location>
        <begin position="39"/>
        <end position="126"/>
    </location>
</feature>
<gene>
    <name evidence="4" type="ORF">HG66A1_32430</name>
</gene>
<protein>
    <recommendedName>
        <fullName evidence="3">Beta-galactosidase jelly roll domain-containing protein</fullName>
    </recommendedName>
</protein>
<dbReference type="AlphaFoldDB" id="A0A517PPY6"/>
<dbReference type="Gene3D" id="3.20.20.140">
    <property type="entry name" value="Metal-dependent hydrolases"/>
    <property type="match status" value="1"/>
</dbReference>
<proteinExistence type="predicted"/>
<dbReference type="Pfam" id="PF13364">
    <property type="entry name" value="BetaGal_ABD2"/>
    <property type="match status" value="1"/>
</dbReference>
<evidence type="ECO:0000259" key="3">
    <source>
        <dbReference type="Pfam" id="PF13364"/>
    </source>
</evidence>